<dbReference type="Pfam" id="PF00082">
    <property type="entry name" value="Peptidase_S8"/>
    <property type="match status" value="1"/>
</dbReference>
<keyword evidence="6" id="KW-1133">Transmembrane helix</keyword>
<evidence type="ECO:0000256" key="6">
    <source>
        <dbReference type="SAM" id="Phobius"/>
    </source>
</evidence>
<dbReference type="GO" id="GO:0006508">
    <property type="term" value="P:proteolysis"/>
    <property type="evidence" value="ECO:0007669"/>
    <property type="project" value="UniProtKB-KW"/>
</dbReference>
<dbReference type="PROSITE" id="PS51892">
    <property type="entry name" value="SUBTILASE"/>
    <property type="match status" value="1"/>
</dbReference>
<dbReference type="PROSITE" id="PS00138">
    <property type="entry name" value="SUBTILASE_SER"/>
    <property type="match status" value="1"/>
</dbReference>
<name>A0A0B2A4Q8_9MICO</name>
<evidence type="ECO:0000259" key="8">
    <source>
        <dbReference type="Pfam" id="PF00082"/>
    </source>
</evidence>
<evidence type="ECO:0000313" key="10">
    <source>
        <dbReference type="Proteomes" id="UP000031030"/>
    </source>
</evidence>
<dbReference type="InterPro" id="IPR000209">
    <property type="entry name" value="Peptidase_S8/S53_dom"/>
</dbReference>
<evidence type="ECO:0000313" key="9">
    <source>
        <dbReference type="EMBL" id="KHK98479.1"/>
    </source>
</evidence>
<keyword evidence="6" id="KW-0472">Membrane</keyword>
<dbReference type="PROSITE" id="PS00137">
    <property type="entry name" value="SUBTILASE_HIS"/>
    <property type="match status" value="1"/>
</dbReference>
<keyword evidence="10" id="KW-1185">Reference proteome</keyword>
<feature type="domain" description="Peptidase S8/S53" evidence="8">
    <location>
        <begin position="53"/>
        <end position="312"/>
    </location>
</feature>
<feature type="active site" description="Charge relay system" evidence="5">
    <location>
        <position position="262"/>
    </location>
</feature>
<reference evidence="9 10" key="1">
    <citation type="submission" date="2014-11" db="EMBL/GenBank/DDBJ databases">
        <title>Genome sequence of Microbacterium mangrovi MUSC 115(T).</title>
        <authorList>
            <person name="Lee L.-H."/>
        </authorList>
    </citation>
    <scope>NUCLEOTIDE SEQUENCE [LARGE SCALE GENOMIC DNA]</scope>
    <source>
        <strain evidence="9 10">MUSC 115</strain>
    </source>
</reference>
<dbReference type="PRINTS" id="PR00723">
    <property type="entry name" value="SUBTILISIN"/>
</dbReference>
<organism evidence="9 10">
    <name type="scientific">Microbacterium mangrovi</name>
    <dbReference type="NCBI Taxonomy" id="1348253"/>
    <lineage>
        <taxon>Bacteria</taxon>
        <taxon>Bacillati</taxon>
        <taxon>Actinomycetota</taxon>
        <taxon>Actinomycetes</taxon>
        <taxon>Micrococcales</taxon>
        <taxon>Microbacteriaceae</taxon>
        <taxon>Microbacterium</taxon>
    </lineage>
</organism>
<comment type="similarity">
    <text evidence="1 5">Belongs to the peptidase S8 family.</text>
</comment>
<keyword evidence="6" id="KW-0812">Transmembrane</keyword>
<keyword evidence="3 5" id="KW-0378">Hydrolase</keyword>
<feature type="active site" description="Charge relay system" evidence="5">
    <location>
        <position position="100"/>
    </location>
</feature>
<keyword evidence="7" id="KW-0732">Signal</keyword>
<evidence type="ECO:0000256" key="7">
    <source>
        <dbReference type="SAM" id="SignalP"/>
    </source>
</evidence>
<dbReference type="AlphaFoldDB" id="A0A0B2A4Q8"/>
<evidence type="ECO:0000256" key="1">
    <source>
        <dbReference type="ARBA" id="ARBA00011073"/>
    </source>
</evidence>
<feature type="chain" id="PRO_5002085312" evidence="7">
    <location>
        <begin position="22"/>
        <end position="423"/>
    </location>
</feature>
<dbReference type="PANTHER" id="PTHR43806">
    <property type="entry name" value="PEPTIDASE S8"/>
    <property type="match status" value="1"/>
</dbReference>
<dbReference type="PANTHER" id="PTHR43806:SF11">
    <property type="entry name" value="CEREVISIN-RELATED"/>
    <property type="match status" value="1"/>
</dbReference>
<gene>
    <name evidence="9" type="ORF">LK09_05655</name>
</gene>
<feature type="signal peptide" evidence="7">
    <location>
        <begin position="1"/>
        <end position="21"/>
    </location>
</feature>
<keyword evidence="4 5" id="KW-0720">Serine protease</keyword>
<dbReference type="EMBL" id="JTDK01000006">
    <property type="protein sequence ID" value="KHK98479.1"/>
    <property type="molecule type" value="Genomic_DNA"/>
</dbReference>
<comment type="caution">
    <text evidence="9">The sequence shown here is derived from an EMBL/GenBank/DDBJ whole genome shotgun (WGS) entry which is preliminary data.</text>
</comment>
<dbReference type="InterPro" id="IPR015500">
    <property type="entry name" value="Peptidase_S8_subtilisin-rel"/>
</dbReference>
<dbReference type="InterPro" id="IPR050131">
    <property type="entry name" value="Peptidase_S8_subtilisin-like"/>
</dbReference>
<feature type="transmembrane region" description="Helical" evidence="6">
    <location>
        <begin position="389"/>
        <end position="409"/>
    </location>
</feature>
<dbReference type="SUPFAM" id="SSF52743">
    <property type="entry name" value="Subtilisin-like"/>
    <property type="match status" value="1"/>
</dbReference>
<dbReference type="InterPro" id="IPR022398">
    <property type="entry name" value="Peptidase_S8_His-AS"/>
</dbReference>
<evidence type="ECO:0000256" key="4">
    <source>
        <dbReference type="ARBA" id="ARBA00022825"/>
    </source>
</evidence>
<evidence type="ECO:0000256" key="5">
    <source>
        <dbReference type="PROSITE-ProRule" id="PRU01240"/>
    </source>
</evidence>
<accession>A0A0B2A4Q8</accession>
<evidence type="ECO:0000256" key="3">
    <source>
        <dbReference type="ARBA" id="ARBA00022801"/>
    </source>
</evidence>
<dbReference type="Gene3D" id="3.40.50.200">
    <property type="entry name" value="Peptidase S8/S53 domain"/>
    <property type="match status" value="1"/>
</dbReference>
<dbReference type="GO" id="GO:0004252">
    <property type="term" value="F:serine-type endopeptidase activity"/>
    <property type="evidence" value="ECO:0007669"/>
    <property type="project" value="UniProtKB-UniRule"/>
</dbReference>
<dbReference type="Proteomes" id="UP000031030">
    <property type="component" value="Unassembled WGS sequence"/>
</dbReference>
<dbReference type="InterPro" id="IPR036852">
    <property type="entry name" value="Peptidase_S8/S53_dom_sf"/>
</dbReference>
<proteinExistence type="inferred from homology"/>
<keyword evidence="2 5" id="KW-0645">Protease</keyword>
<dbReference type="STRING" id="1348253.LK09_05655"/>
<evidence type="ECO:0000256" key="2">
    <source>
        <dbReference type="ARBA" id="ARBA00022670"/>
    </source>
</evidence>
<feature type="active site" description="Charge relay system" evidence="5">
    <location>
        <position position="62"/>
    </location>
</feature>
<dbReference type="InterPro" id="IPR023828">
    <property type="entry name" value="Peptidase_S8_Ser-AS"/>
</dbReference>
<dbReference type="OrthoDB" id="9798386at2"/>
<sequence>MRRGMLLAISGILAVLVLTGAAPPPDDPADPVRKAEYWLDSTAVRDAWRVTQGQGQTIAVIDTGVGRAAQLDPAVRGGTDESGVGSSNGRTPVGAVDADHGSWVASLIAAQGESDGSGMIGVAPKAKVLSVSLGFGSSSSVPFAEQVAKGIRWAVDQGASVINLSFTTNSPEWDPSWDDAFLYAYQHDVVIVVAAGNRGSGTARVGAPATIPGVLTVAGVTRTGSASREASTQGITIGVAAPSEELLGISADGQTVSWEGTSGAAPIVAGIIALVRAAHPHLDANDVIERVIQTARRAPPQKQVPDATYGYGIVDAAAAVSASGIRHVDTNPMGSLVDWIRLHRRAEAVPVPEPSRAPATVAPLPPATDVGDSESVLLPTAETLRYGTIPLAGLTVPAILVVFGIIVAVRRIRSARHSRTPNN</sequence>
<protein>
    <submittedName>
        <fullName evidence="9">Peptidase S8</fullName>
    </submittedName>
</protein>